<feature type="non-terminal residue" evidence="2">
    <location>
        <position position="257"/>
    </location>
</feature>
<evidence type="ECO:0000313" key="2">
    <source>
        <dbReference type="EMBL" id="SVD96212.1"/>
    </source>
</evidence>
<dbReference type="SUPFAM" id="SSF103088">
    <property type="entry name" value="OmpA-like"/>
    <property type="match status" value="1"/>
</dbReference>
<dbReference type="InterPro" id="IPR006665">
    <property type="entry name" value="OmpA-like"/>
</dbReference>
<dbReference type="Pfam" id="PF00691">
    <property type="entry name" value="OmpA"/>
    <property type="match status" value="1"/>
</dbReference>
<proteinExistence type="predicted"/>
<dbReference type="EMBL" id="UINC01184817">
    <property type="protein sequence ID" value="SVD96212.1"/>
    <property type="molecule type" value="Genomic_DNA"/>
</dbReference>
<name>A0A382ZL82_9ZZZZ</name>
<reference evidence="2" key="1">
    <citation type="submission" date="2018-05" db="EMBL/GenBank/DDBJ databases">
        <authorList>
            <person name="Lanie J.A."/>
            <person name="Ng W.-L."/>
            <person name="Kazmierczak K.M."/>
            <person name="Andrzejewski T.M."/>
            <person name="Davidsen T.M."/>
            <person name="Wayne K.J."/>
            <person name="Tettelin H."/>
            <person name="Glass J.I."/>
            <person name="Rusch D."/>
            <person name="Podicherti R."/>
            <person name="Tsui H.-C.T."/>
            <person name="Winkler M.E."/>
        </authorList>
    </citation>
    <scope>NUCLEOTIDE SEQUENCE</scope>
</reference>
<protein>
    <recommendedName>
        <fullName evidence="1">OmpA-like domain-containing protein</fullName>
    </recommendedName>
</protein>
<accession>A0A382ZL82</accession>
<organism evidence="2">
    <name type="scientific">marine metagenome</name>
    <dbReference type="NCBI Taxonomy" id="408172"/>
    <lineage>
        <taxon>unclassified sequences</taxon>
        <taxon>metagenomes</taxon>
        <taxon>ecological metagenomes</taxon>
    </lineage>
</organism>
<dbReference type="AlphaFoldDB" id="A0A382ZL82"/>
<dbReference type="Gene3D" id="3.30.1330.60">
    <property type="entry name" value="OmpA-like domain"/>
    <property type="match status" value="1"/>
</dbReference>
<feature type="domain" description="OmpA-like" evidence="1">
    <location>
        <begin position="131"/>
        <end position="249"/>
    </location>
</feature>
<feature type="non-terminal residue" evidence="2">
    <location>
        <position position="1"/>
    </location>
</feature>
<evidence type="ECO:0000259" key="1">
    <source>
        <dbReference type="PROSITE" id="PS51123"/>
    </source>
</evidence>
<sequence length="257" mass="27806">RALHYYLNRPAEFEALAAAYSGESSDVAAGMLAGIRFITLKENAEEWFGLQSGALSKLVEGIERIHKICRDVGDLSSPPAGGSFYGLVNSDPIKASAPAKEVEAVHRYATKGYVSGYFPPFSLEQWNGVKGRITGTFIDEPVIFGSGQAVLSEEFRDKLRAASGKLAHYPNHRIVIQANVSPGTDSAVDLALSSERALSIKGYLVSVCSINENRIFAEGLGSTNLPQQYPGEGSRAWKRRCRLAKVFLVHDAKANSA</sequence>
<dbReference type="PROSITE" id="PS51123">
    <property type="entry name" value="OMPA_2"/>
    <property type="match status" value="1"/>
</dbReference>
<dbReference type="InterPro" id="IPR036737">
    <property type="entry name" value="OmpA-like_sf"/>
</dbReference>
<gene>
    <name evidence="2" type="ORF">METZ01_LOCUS449066</name>
</gene>